<evidence type="ECO:0000313" key="2">
    <source>
        <dbReference type="Proteomes" id="UP000070134"/>
    </source>
</evidence>
<organism evidence="1 2">
    <name type="scientific">Sinomonas atrocyanea</name>
    <dbReference type="NCBI Taxonomy" id="37927"/>
    <lineage>
        <taxon>Bacteria</taxon>
        <taxon>Bacillati</taxon>
        <taxon>Actinomycetota</taxon>
        <taxon>Actinomycetes</taxon>
        <taxon>Micrococcales</taxon>
        <taxon>Micrococcaceae</taxon>
        <taxon>Sinomonas</taxon>
    </lineage>
</organism>
<dbReference type="AlphaFoldDB" id="A0A127A3B0"/>
<proteinExistence type="predicted"/>
<dbReference type="PANTHER" id="PTHR36439">
    <property type="entry name" value="BLL4334 PROTEIN"/>
    <property type="match status" value="1"/>
</dbReference>
<dbReference type="EMBL" id="CP014518">
    <property type="protein sequence ID" value="AMM33095.1"/>
    <property type="molecule type" value="Genomic_DNA"/>
</dbReference>
<sequence length="182" mass="19164">MAEFAVFLRGVNVGGITIRMAELRDALSALPVSGVKTLLASGNAVLSTDLDGATLKERIEETLRAAFGYDAWVIVLARQDVEALVRSCPYPSDDPDVHAYVTLSSDPAALDRLVALLDAEGSGGAAEDGTHVRLGPVALAWRCPKGSTLDAPLSKATAKPVFKATTTTRNLRTLQKVEAAFG</sequence>
<dbReference type="InterPro" id="IPR012545">
    <property type="entry name" value="DUF1697"/>
</dbReference>
<dbReference type="Gene3D" id="3.30.70.1280">
    <property type="entry name" value="SP0830-like domains"/>
    <property type="match status" value="1"/>
</dbReference>
<dbReference type="RefSeq" id="WP_084249480.1">
    <property type="nucleotide sequence ID" value="NZ_BJMO01000044.1"/>
</dbReference>
<dbReference type="PANTHER" id="PTHR36439:SF1">
    <property type="entry name" value="DUF1697 DOMAIN-CONTAINING PROTEIN"/>
    <property type="match status" value="1"/>
</dbReference>
<keyword evidence="2" id="KW-1185">Reference proteome</keyword>
<accession>A0A127A3B0</accession>
<dbReference type="PIRSF" id="PIRSF008502">
    <property type="entry name" value="UCP008502"/>
    <property type="match status" value="1"/>
</dbReference>
<dbReference type="STRING" id="37927.SA2016_2426"/>
<dbReference type="KEGG" id="satk:SA2016_2426"/>
<name>A0A127A3B0_9MICC</name>
<dbReference type="PATRIC" id="fig|37927.3.peg.2496"/>
<dbReference type="Proteomes" id="UP000070134">
    <property type="component" value="Chromosome"/>
</dbReference>
<dbReference type="SUPFAM" id="SSF160379">
    <property type="entry name" value="SP0830-like"/>
    <property type="match status" value="1"/>
</dbReference>
<dbReference type="OrthoDB" id="9806494at2"/>
<protein>
    <submittedName>
        <fullName evidence="1">Pyridoxamine 5-phosphate oxidase</fullName>
    </submittedName>
</protein>
<dbReference type="Pfam" id="PF08002">
    <property type="entry name" value="DUF1697"/>
    <property type="match status" value="1"/>
</dbReference>
<evidence type="ECO:0000313" key="1">
    <source>
        <dbReference type="EMBL" id="AMM33095.1"/>
    </source>
</evidence>
<gene>
    <name evidence="1" type="ORF">SA2016_2426</name>
</gene>
<reference evidence="1 2" key="1">
    <citation type="submission" date="2016-02" db="EMBL/GenBank/DDBJ databases">
        <title>Complete genome of Sinomonas atrocyanea KCTC 3377.</title>
        <authorList>
            <person name="Kim K.M."/>
        </authorList>
    </citation>
    <scope>NUCLEOTIDE SEQUENCE [LARGE SCALE GENOMIC DNA]</scope>
    <source>
        <strain evidence="1 2">KCTC 3377</strain>
    </source>
</reference>